<dbReference type="Proteomes" id="UP000011721">
    <property type="component" value="Chromosome"/>
</dbReference>
<feature type="transmembrane region" description="Helical" evidence="6">
    <location>
        <begin position="264"/>
        <end position="286"/>
    </location>
</feature>
<keyword evidence="4 6" id="KW-1133">Transmembrane helix</keyword>
<feature type="transmembrane region" description="Helical" evidence="6">
    <location>
        <begin position="119"/>
        <end position="136"/>
    </location>
</feature>
<feature type="transmembrane region" description="Helical" evidence="6">
    <location>
        <begin position="91"/>
        <end position="113"/>
    </location>
</feature>
<evidence type="ECO:0000259" key="7">
    <source>
        <dbReference type="Pfam" id="PF00482"/>
    </source>
</evidence>
<dbReference type="EMBL" id="CP003985">
    <property type="protein sequence ID" value="AGF76841.1"/>
    <property type="molecule type" value="Genomic_DNA"/>
</dbReference>
<feature type="domain" description="Type II secretion system protein GspF" evidence="7">
    <location>
        <begin position="155"/>
        <end position="280"/>
    </location>
</feature>
<evidence type="ECO:0000256" key="2">
    <source>
        <dbReference type="ARBA" id="ARBA00022475"/>
    </source>
</evidence>
<dbReference type="AlphaFoldDB" id="M1PK04"/>
<evidence type="ECO:0000256" key="4">
    <source>
        <dbReference type="ARBA" id="ARBA00022989"/>
    </source>
</evidence>
<feature type="transmembrane region" description="Helical" evidence="6">
    <location>
        <begin position="49"/>
        <end position="70"/>
    </location>
</feature>
<reference evidence="9" key="1">
    <citation type="journal article" date="2013" name="Stand. Genomic Sci.">
        <title>Complete genome sequence of Desulfocapsa sulfexigens, a marine deltaproteobacterium specialized in disproportionating inorganic sulfur compounds.</title>
        <authorList>
            <person name="Finster K.W."/>
            <person name="Kjeldsen K.U."/>
            <person name="Kube M."/>
            <person name="Reinhardt R."/>
            <person name="Mussmann M."/>
            <person name="Amann R."/>
            <person name="Schreiber L."/>
        </authorList>
    </citation>
    <scope>NUCLEOTIDE SEQUENCE [LARGE SCALE GENOMIC DNA]</scope>
    <source>
        <strain evidence="9">DSM 10523 / SB164P1</strain>
    </source>
</reference>
<dbReference type="Pfam" id="PF00482">
    <property type="entry name" value="T2SSF"/>
    <property type="match status" value="1"/>
</dbReference>
<dbReference type="GO" id="GO:0005886">
    <property type="term" value="C:plasma membrane"/>
    <property type="evidence" value="ECO:0007669"/>
    <property type="project" value="UniProtKB-SubCell"/>
</dbReference>
<evidence type="ECO:0000256" key="5">
    <source>
        <dbReference type="ARBA" id="ARBA00023136"/>
    </source>
</evidence>
<dbReference type="HOGENOM" id="CLU_056917_4_1_7"/>
<dbReference type="STRING" id="1167006.UWK_00256"/>
<comment type="subcellular location">
    <subcellularLocation>
        <location evidence="1">Cell membrane</location>
        <topology evidence="1">Multi-pass membrane protein</topology>
    </subcellularLocation>
</comment>
<dbReference type="PANTHER" id="PTHR35007">
    <property type="entry name" value="INTEGRAL MEMBRANE PROTEIN-RELATED"/>
    <property type="match status" value="1"/>
</dbReference>
<dbReference type="PANTHER" id="PTHR35007:SF2">
    <property type="entry name" value="PILUS ASSEMBLE PROTEIN"/>
    <property type="match status" value="1"/>
</dbReference>
<evidence type="ECO:0000256" key="3">
    <source>
        <dbReference type="ARBA" id="ARBA00022692"/>
    </source>
</evidence>
<keyword evidence="5 6" id="KW-0472">Membrane</keyword>
<accession>M1PK04</accession>
<keyword evidence="3 6" id="KW-0812">Transmembrane</keyword>
<keyword evidence="2" id="KW-1003">Cell membrane</keyword>
<gene>
    <name evidence="8" type="ordered locus">UWK_00256</name>
</gene>
<protein>
    <submittedName>
        <fullName evidence="8">Flp pilus assembly protein TadB</fullName>
    </submittedName>
</protein>
<dbReference type="PATRIC" id="fig|1167006.5.peg.291"/>
<dbReference type="eggNOG" id="COG2064">
    <property type="taxonomic scope" value="Bacteria"/>
</dbReference>
<organism evidence="8 9">
    <name type="scientific">Desulfocapsa sulfexigens (strain DSM 10523 / SB164P1)</name>
    <dbReference type="NCBI Taxonomy" id="1167006"/>
    <lineage>
        <taxon>Bacteria</taxon>
        <taxon>Pseudomonadati</taxon>
        <taxon>Thermodesulfobacteriota</taxon>
        <taxon>Desulfobulbia</taxon>
        <taxon>Desulfobulbales</taxon>
        <taxon>Desulfocapsaceae</taxon>
        <taxon>Desulfocapsa</taxon>
    </lineage>
</organism>
<feature type="transmembrane region" description="Helical" evidence="6">
    <location>
        <begin position="7"/>
        <end position="29"/>
    </location>
</feature>
<sequence length="294" mass="32964">MTENLYNIILGLSVSASILFTLMGVLQLSKLVPEEDREFMDPLPPLLDFIWPLARIIAYYGCSRIPFSYLKSVEGRLKRNGLGHMMIAEEFIALRIIAASVALLSGYILITLLAEWNPILYIVLPALGFFYPDIWLRDIRKKQVDAVLRTLPAYLDFITMAVEAGLNFSGAIAQARTKGPAGPLVIEFGIVLRDMRSGIPRTRALKRMAKRLDIHEISSFVNAVVQAEKMGSSMAGVLRIQAEQRRSERFQRAEKKAMEAPVKLIGPLVIFIFPTTFIVLAFPIAIKFIQGGYF</sequence>
<evidence type="ECO:0000313" key="8">
    <source>
        <dbReference type="EMBL" id="AGF76841.1"/>
    </source>
</evidence>
<name>M1PK04_DESSD</name>
<evidence type="ECO:0000256" key="1">
    <source>
        <dbReference type="ARBA" id="ARBA00004651"/>
    </source>
</evidence>
<evidence type="ECO:0000256" key="6">
    <source>
        <dbReference type="SAM" id="Phobius"/>
    </source>
</evidence>
<proteinExistence type="predicted"/>
<dbReference type="KEGG" id="dsf:UWK_00256"/>
<dbReference type="InterPro" id="IPR018076">
    <property type="entry name" value="T2SS_GspF_dom"/>
</dbReference>
<evidence type="ECO:0000313" key="9">
    <source>
        <dbReference type="Proteomes" id="UP000011721"/>
    </source>
</evidence>
<dbReference type="RefSeq" id="WP_015402540.1">
    <property type="nucleotide sequence ID" value="NC_020304.1"/>
</dbReference>
<keyword evidence="9" id="KW-1185">Reference proteome</keyword>
<dbReference type="OrthoDB" id="9810662at2"/>